<protein>
    <submittedName>
        <fullName evidence="2">Uncharacterized protein</fullName>
    </submittedName>
</protein>
<reference evidence="2 3" key="1">
    <citation type="journal article" date="2024" name="Plant J.">
        <title>Genome sequences and population genomics reveal climatic adaptation and genomic divergence between two closely related sweetgum species.</title>
        <authorList>
            <person name="Xu W.Q."/>
            <person name="Ren C.Q."/>
            <person name="Zhang X.Y."/>
            <person name="Comes H.P."/>
            <person name="Liu X.H."/>
            <person name="Li Y.G."/>
            <person name="Kettle C.J."/>
            <person name="Jalonen R."/>
            <person name="Gaisberger H."/>
            <person name="Ma Y.Z."/>
            <person name="Qiu Y.X."/>
        </authorList>
    </citation>
    <scope>NUCLEOTIDE SEQUENCE [LARGE SCALE GENOMIC DNA]</scope>
    <source>
        <strain evidence="2">Hangzhou</strain>
    </source>
</reference>
<comment type="caution">
    <text evidence="2">The sequence shown here is derived from an EMBL/GenBank/DDBJ whole genome shotgun (WGS) entry which is preliminary data.</text>
</comment>
<sequence length="146" mass="16660">MSEKKRNFIILFRLELYTGISCLIAVNHVRSIETYSPQSSTDESAPHSRSREAIKFLTAVAIGACTAVLIRDNLNRDSDSPGVGHTNSSSVQPDSSPSWDSGIPGHRRVHVFRWVLVWRQSRHCRGYIITWRENSRRGRRRWIGQG</sequence>
<accession>A0AAP0WMJ2</accession>
<organism evidence="2 3">
    <name type="scientific">Liquidambar formosana</name>
    <name type="common">Formosan gum</name>
    <dbReference type="NCBI Taxonomy" id="63359"/>
    <lineage>
        <taxon>Eukaryota</taxon>
        <taxon>Viridiplantae</taxon>
        <taxon>Streptophyta</taxon>
        <taxon>Embryophyta</taxon>
        <taxon>Tracheophyta</taxon>
        <taxon>Spermatophyta</taxon>
        <taxon>Magnoliopsida</taxon>
        <taxon>eudicotyledons</taxon>
        <taxon>Gunneridae</taxon>
        <taxon>Pentapetalae</taxon>
        <taxon>Saxifragales</taxon>
        <taxon>Altingiaceae</taxon>
        <taxon>Liquidambar</taxon>
    </lineage>
</organism>
<dbReference type="EMBL" id="JBBPBK010000012">
    <property type="protein sequence ID" value="KAK9273849.1"/>
    <property type="molecule type" value="Genomic_DNA"/>
</dbReference>
<evidence type="ECO:0000313" key="2">
    <source>
        <dbReference type="EMBL" id="KAK9273849.1"/>
    </source>
</evidence>
<dbReference type="AlphaFoldDB" id="A0AAP0WMJ2"/>
<feature type="compositionally biased region" description="Low complexity" evidence="1">
    <location>
        <begin position="88"/>
        <end position="101"/>
    </location>
</feature>
<keyword evidence="3" id="KW-1185">Reference proteome</keyword>
<dbReference type="Proteomes" id="UP001415857">
    <property type="component" value="Unassembled WGS sequence"/>
</dbReference>
<feature type="region of interest" description="Disordered" evidence="1">
    <location>
        <begin position="79"/>
        <end position="102"/>
    </location>
</feature>
<name>A0AAP0WMJ2_LIQFO</name>
<evidence type="ECO:0000313" key="3">
    <source>
        <dbReference type="Proteomes" id="UP001415857"/>
    </source>
</evidence>
<proteinExistence type="predicted"/>
<gene>
    <name evidence="2" type="ORF">L1049_018661</name>
</gene>
<evidence type="ECO:0000256" key="1">
    <source>
        <dbReference type="SAM" id="MobiDB-lite"/>
    </source>
</evidence>